<dbReference type="Gene3D" id="2.170.270.10">
    <property type="entry name" value="SET domain"/>
    <property type="match status" value="1"/>
</dbReference>
<evidence type="ECO:0000313" key="1">
    <source>
        <dbReference type="EMBL" id="KAJ1353235.1"/>
    </source>
</evidence>
<dbReference type="EMBL" id="JAHQIW010001649">
    <property type="protein sequence ID" value="KAJ1353235.1"/>
    <property type="molecule type" value="Genomic_DNA"/>
</dbReference>
<organism evidence="1 2">
    <name type="scientific">Parelaphostrongylus tenuis</name>
    <name type="common">Meningeal worm</name>
    <dbReference type="NCBI Taxonomy" id="148309"/>
    <lineage>
        <taxon>Eukaryota</taxon>
        <taxon>Metazoa</taxon>
        <taxon>Ecdysozoa</taxon>
        <taxon>Nematoda</taxon>
        <taxon>Chromadorea</taxon>
        <taxon>Rhabditida</taxon>
        <taxon>Rhabditina</taxon>
        <taxon>Rhabditomorpha</taxon>
        <taxon>Strongyloidea</taxon>
        <taxon>Metastrongylidae</taxon>
        <taxon>Parelaphostrongylus</taxon>
    </lineage>
</organism>
<accession>A0AAD5M6Y0</accession>
<reference evidence="1" key="1">
    <citation type="submission" date="2021-06" db="EMBL/GenBank/DDBJ databases">
        <title>Parelaphostrongylus tenuis whole genome reference sequence.</title>
        <authorList>
            <person name="Garwood T.J."/>
            <person name="Larsen P.A."/>
            <person name="Fountain-Jones N.M."/>
            <person name="Garbe J.R."/>
            <person name="Macchietto M.G."/>
            <person name="Kania S.A."/>
            <person name="Gerhold R.W."/>
            <person name="Richards J.E."/>
            <person name="Wolf T.M."/>
        </authorList>
    </citation>
    <scope>NUCLEOTIDE SEQUENCE</scope>
    <source>
        <strain evidence="1">MNPRO001-30</strain>
        <tissue evidence="1">Meninges</tissue>
    </source>
</reference>
<dbReference type="InterPro" id="IPR046341">
    <property type="entry name" value="SET_dom_sf"/>
</dbReference>
<protein>
    <submittedName>
        <fullName evidence="1">Uncharacterized protein</fullName>
    </submittedName>
</protein>
<proteinExistence type="predicted"/>
<keyword evidence="2" id="KW-1185">Reference proteome</keyword>
<gene>
    <name evidence="1" type="ORF">KIN20_009829</name>
</gene>
<name>A0AAD5M6Y0_PARTN</name>
<dbReference type="Proteomes" id="UP001196413">
    <property type="component" value="Unassembled WGS sequence"/>
</dbReference>
<evidence type="ECO:0000313" key="2">
    <source>
        <dbReference type="Proteomes" id="UP001196413"/>
    </source>
</evidence>
<dbReference type="AlphaFoldDB" id="A0AAD5M6Y0"/>
<sequence>MNQRIQTNQFPDYEELMKSEKHTENFSLIFCIPTNYVHGVNVQHKKTELFSAYGKISVHNHSSITDAYVRFEGSTAVMHRPQIGGNYDVDLTISYVDLMSDSAERNKILGDQFCYTCCCSRCEDREEDCWKLSVNSRCCVGGFCLVDAIENNDFQPIIRFLRKKKVDLHISEVFVAYGALDYNIKAKFKLEDATLATSGYCIRKCGFESWRRSRHY</sequence>
<comment type="caution">
    <text evidence="1">The sequence shown here is derived from an EMBL/GenBank/DDBJ whole genome shotgun (WGS) entry which is preliminary data.</text>
</comment>